<evidence type="ECO:0000313" key="1">
    <source>
        <dbReference type="EMBL" id="KIL53864.1"/>
    </source>
</evidence>
<dbReference type="Proteomes" id="UP000054549">
    <property type="component" value="Unassembled WGS sequence"/>
</dbReference>
<proteinExistence type="predicted"/>
<name>A0A0C2SIV0_AMAMK</name>
<gene>
    <name evidence="1" type="ORF">M378DRAFT_19465</name>
</gene>
<reference evidence="1 2" key="1">
    <citation type="submission" date="2014-04" db="EMBL/GenBank/DDBJ databases">
        <title>Evolutionary Origins and Diversification of the Mycorrhizal Mutualists.</title>
        <authorList>
            <consortium name="DOE Joint Genome Institute"/>
            <consortium name="Mycorrhizal Genomics Consortium"/>
            <person name="Kohler A."/>
            <person name="Kuo A."/>
            <person name="Nagy L.G."/>
            <person name="Floudas D."/>
            <person name="Copeland A."/>
            <person name="Barry K.W."/>
            <person name="Cichocki N."/>
            <person name="Veneault-Fourrey C."/>
            <person name="LaButti K."/>
            <person name="Lindquist E.A."/>
            <person name="Lipzen A."/>
            <person name="Lundell T."/>
            <person name="Morin E."/>
            <person name="Murat C."/>
            <person name="Riley R."/>
            <person name="Ohm R."/>
            <person name="Sun H."/>
            <person name="Tunlid A."/>
            <person name="Henrissat B."/>
            <person name="Grigoriev I.V."/>
            <person name="Hibbett D.S."/>
            <person name="Martin F."/>
        </authorList>
    </citation>
    <scope>NUCLEOTIDE SEQUENCE [LARGE SCALE GENOMIC DNA]</scope>
    <source>
        <strain evidence="1 2">Koide BX008</strain>
    </source>
</reference>
<keyword evidence="2" id="KW-1185">Reference proteome</keyword>
<protein>
    <submittedName>
        <fullName evidence="1">Uncharacterized protein</fullName>
    </submittedName>
</protein>
<sequence length="52" mass="5845">MVRALSNRQQIPRIHPLPDRMVLAKRIQATHIHGVAEDDLAWTMDSGELAGQ</sequence>
<dbReference type="InParanoid" id="A0A0C2SIV0"/>
<evidence type="ECO:0000313" key="2">
    <source>
        <dbReference type="Proteomes" id="UP000054549"/>
    </source>
</evidence>
<dbReference type="EMBL" id="KN819192">
    <property type="protein sequence ID" value="KIL53864.1"/>
    <property type="molecule type" value="Genomic_DNA"/>
</dbReference>
<dbReference type="HOGENOM" id="CLU_3086773_0_0_1"/>
<accession>A0A0C2SIV0</accession>
<dbReference type="AlphaFoldDB" id="A0A0C2SIV0"/>
<organism evidence="1 2">
    <name type="scientific">Amanita muscaria (strain Koide BX008)</name>
    <dbReference type="NCBI Taxonomy" id="946122"/>
    <lineage>
        <taxon>Eukaryota</taxon>
        <taxon>Fungi</taxon>
        <taxon>Dikarya</taxon>
        <taxon>Basidiomycota</taxon>
        <taxon>Agaricomycotina</taxon>
        <taxon>Agaricomycetes</taxon>
        <taxon>Agaricomycetidae</taxon>
        <taxon>Agaricales</taxon>
        <taxon>Pluteineae</taxon>
        <taxon>Amanitaceae</taxon>
        <taxon>Amanita</taxon>
    </lineage>
</organism>